<dbReference type="GO" id="GO:0016788">
    <property type="term" value="F:hydrolase activity, acting on ester bonds"/>
    <property type="evidence" value="ECO:0007669"/>
    <property type="project" value="TreeGrafter"/>
</dbReference>
<evidence type="ECO:0000256" key="1">
    <source>
        <dbReference type="ARBA" id="ARBA00005622"/>
    </source>
</evidence>
<dbReference type="PANTHER" id="PTHR40841:SF2">
    <property type="entry name" value="SIDEROPHORE-DEGRADING ESTERASE (EUROFUNG)"/>
    <property type="match status" value="1"/>
</dbReference>
<accession>A0A1G6PK51</accession>
<evidence type="ECO:0000313" key="4">
    <source>
        <dbReference type="EMBL" id="SDC80622.1"/>
    </source>
</evidence>
<comment type="similarity">
    <text evidence="1">Belongs to the esterase D family.</text>
</comment>
<dbReference type="InterPro" id="IPR000801">
    <property type="entry name" value="Esterase-like"/>
</dbReference>
<evidence type="ECO:0008006" key="6">
    <source>
        <dbReference type="Google" id="ProtNLM"/>
    </source>
</evidence>
<feature type="chain" id="PRO_5011700870" description="Esterase" evidence="3">
    <location>
        <begin position="19"/>
        <end position="347"/>
    </location>
</feature>
<dbReference type="SUPFAM" id="SSF53474">
    <property type="entry name" value="alpha/beta-Hydrolases"/>
    <property type="match status" value="1"/>
</dbReference>
<dbReference type="AlphaFoldDB" id="A0A1G6PK51"/>
<evidence type="ECO:0000256" key="2">
    <source>
        <dbReference type="ARBA" id="ARBA00022801"/>
    </source>
</evidence>
<gene>
    <name evidence="4" type="ORF">SAMN04487894_10470</name>
</gene>
<evidence type="ECO:0000313" key="5">
    <source>
        <dbReference type="Proteomes" id="UP000198757"/>
    </source>
</evidence>
<dbReference type="Gene3D" id="3.40.50.1820">
    <property type="entry name" value="alpha/beta hydrolase"/>
    <property type="match status" value="1"/>
</dbReference>
<keyword evidence="5" id="KW-1185">Reference proteome</keyword>
<keyword evidence="2" id="KW-0378">Hydrolase</keyword>
<keyword evidence="3" id="KW-0732">Signal</keyword>
<dbReference type="Pfam" id="PF00756">
    <property type="entry name" value="Esterase"/>
    <property type="match status" value="1"/>
</dbReference>
<organism evidence="4 5">
    <name type="scientific">Niabella drilacis (strain DSM 25811 / CCM 8410 / CCUG 62505 / LMG 26954 / E90)</name>
    <dbReference type="NCBI Taxonomy" id="1285928"/>
    <lineage>
        <taxon>Bacteria</taxon>
        <taxon>Pseudomonadati</taxon>
        <taxon>Bacteroidota</taxon>
        <taxon>Chitinophagia</taxon>
        <taxon>Chitinophagales</taxon>
        <taxon>Chitinophagaceae</taxon>
        <taxon>Niabella</taxon>
    </lineage>
</organism>
<dbReference type="InterPro" id="IPR029058">
    <property type="entry name" value="AB_hydrolase_fold"/>
</dbReference>
<dbReference type="STRING" id="1285928.SAMN04487894_10470"/>
<name>A0A1G6PK51_NIADE</name>
<dbReference type="RefSeq" id="WP_090389699.1">
    <property type="nucleotide sequence ID" value="NZ_FMZO01000004.1"/>
</dbReference>
<dbReference type="OrthoDB" id="9784036at2"/>
<dbReference type="PANTHER" id="PTHR40841">
    <property type="entry name" value="SIDEROPHORE TRIACETYLFUSARININE C ESTERASE"/>
    <property type="match status" value="1"/>
</dbReference>
<reference evidence="5" key="1">
    <citation type="submission" date="2016-10" db="EMBL/GenBank/DDBJ databases">
        <authorList>
            <person name="Varghese N."/>
            <person name="Submissions S."/>
        </authorList>
    </citation>
    <scope>NUCLEOTIDE SEQUENCE [LARGE SCALE GENOMIC DNA]</scope>
    <source>
        <strain evidence="5">DSM 25811 / CCM 8410 / LMG 26954 / E90</strain>
    </source>
</reference>
<dbReference type="EMBL" id="FMZO01000004">
    <property type="protein sequence ID" value="SDC80622.1"/>
    <property type="molecule type" value="Genomic_DNA"/>
</dbReference>
<protein>
    <recommendedName>
        <fullName evidence="6">Esterase</fullName>
    </recommendedName>
</protein>
<dbReference type="InterPro" id="IPR052558">
    <property type="entry name" value="Siderophore_Hydrolase_D"/>
</dbReference>
<dbReference type="Proteomes" id="UP000198757">
    <property type="component" value="Unassembled WGS sequence"/>
</dbReference>
<sequence length="347" mass="39681">MKIKLFLLLSLFTGIAGAQDLNRLFNTTTLHSKIPGGEREVCISLPPNYDNARYVHERYPVLYFFDGETSMGFYKAVTQFLSKGVYARMPEVILVGIRNKDRTRDLTPTRSFIKSPDDSTKRLFENSGGNERLVQFIKEELFSYINAHYRTDGYTILSGHSFGGLAASNILLHHTNLFNAYILIDPSIWWDNGYIAREAACIIPSGKARPAVVYMAVANNKEKTNGFNAGDHASQKLQEILAAGQDSALLFRHQFYEQEDHGTIPLPALYDALKFIFDGYAIDFKEVTNRSSVITDTYTAFSERNHHHFIPSLQKFDFIIRYFKENKKMREAQIVLEQCRQLYPNAE</sequence>
<feature type="signal peptide" evidence="3">
    <location>
        <begin position="1"/>
        <end position="18"/>
    </location>
</feature>
<proteinExistence type="inferred from homology"/>
<evidence type="ECO:0000256" key="3">
    <source>
        <dbReference type="SAM" id="SignalP"/>
    </source>
</evidence>